<dbReference type="EMBL" id="RCWJ01000002">
    <property type="protein sequence ID" value="RLQ84193.1"/>
    <property type="molecule type" value="Genomic_DNA"/>
</dbReference>
<dbReference type="InterPro" id="IPR029044">
    <property type="entry name" value="Nucleotide-diphossugar_trans"/>
</dbReference>
<accession>A0A3L7J121</accession>
<keyword evidence="2" id="KW-1185">Reference proteome</keyword>
<evidence type="ECO:0000313" key="2">
    <source>
        <dbReference type="Proteomes" id="UP000282460"/>
    </source>
</evidence>
<dbReference type="OrthoDB" id="7432283at2"/>
<sequence length="379" mass="42004">MAPRTIAAPLAAAHLNVTDSPGRTERIVNADYEFQHDRLDAEYVLPLKWETYCAGDVFELTDYLIDLAECLDVTVVDGSTEPVFAAHHALWGGLVRHVAPDGPSTRNGKVASVLTGIRLSRHEKVILADDDVRYDRRGLERMVEELHYADVVRPQNYFTALPWHARWDTARSLLNRAVASDYPGTLGVNRDLVLALGGYDGNVLFENLELIRTVRAGGGRERRVDDLFVGRIPPKTEQFAGQRVRQAYDSFAQPARLTLELALLPLLGASILHPVRLIGFATAVLALAEVGRQRSGGTRVFPVTSALWAPVWVLERAVCVWLAVGERMRGGVKYGSSRLRRAAHSKAALQERLERRGPGHASDATALRRARRYAVGLWP</sequence>
<comment type="caution">
    <text evidence="1">The sequence shown here is derived from an EMBL/GenBank/DDBJ whole genome shotgun (WGS) entry which is preliminary data.</text>
</comment>
<dbReference type="GO" id="GO:0016740">
    <property type="term" value="F:transferase activity"/>
    <property type="evidence" value="ECO:0007669"/>
    <property type="project" value="UniProtKB-KW"/>
</dbReference>
<dbReference type="Gene3D" id="3.90.550.10">
    <property type="entry name" value="Spore Coat Polysaccharide Biosynthesis Protein SpsA, Chain A"/>
    <property type="match status" value="1"/>
</dbReference>
<name>A0A3L7J121_9MICO</name>
<proteinExistence type="predicted"/>
<protein>
    <submittedName>
        <fullName evidence="1">Glycosyltransferase family 2 protein</fullName>
    </submittedName>
</protein>
<dbReference type="AlphaFoldDB" id="A0A3L7J121"/>
<dbReference type="Proteomes" id="UP000282460">
    <property type="component" value="Unassembled WGS sequence"/>
</dbReference>
<gene>
    <name evidence="1" type="ORF">D9V28_08195</name>
</gene>
<reference evidence="1 2" key="1">
    <citation type="submission" date="2018-10" db="EMBL/GenBank/DDBJ databases">
        <authorList>
            <person name="Li J."/>
        </authorList>
    </citation>
    <scope>NUCLEOTIDE SEQUENCE [LARGE SCALE GENOMIC DNA]</scope>
    <source>
        <strain evidence="1 2">ZD1-4</strain>
    </source>
</reference>
<dbReference type="CDD" id="cd00761">
    <property type="entry name" value="Glyco_tranf_GTA_type"/>
    <property type="match status" value="1"/>
</dbReference>
<organism evidence="1 2">
    <name type="scientific">Mycetocola zhadangensis</name>
    <dbReference type="NCBI Taxonomy" id="1164595"/>
    <lineage>
        <taxon>Bacteria</taxon>
        <taxon>Bacillati</taxon>
        <taxon>Actinomycetota</taxon>
        <taxon>Actinomycetes</taxon>
        <taxon>Micrococcales</taxon>
        <taxon>Microbacteriaceae</taxon>
        <taxon>Mycetocola</taxon>
    </lineage>
</organism>
<keyword evidence="1" id="KW-0808">Transferase</keyword>
<dbReference type="SUPFAM" id="SSF53448">
    <property type="entry name" value="Nucleotide-diphospho-sugar transferases"/>
    <property type="match status" value="1"/>
</dbReference>
<evidence type="ECO:0000313" key="1">
    <source>
        <dbReference type="EMBL" id="RLQ84193.1"/>
    </source>
</evidence>
<dbReference type="RefSeq" id="WP_121659239.1">
    <property type="nucleotide sequence ID" value="NZ_BMEK01000002.1"/>
</dbReference>